<dbReference type="Pfam" id="PF00528">
    <property type="entry name" value="BPD_transp_1"/>
    <property type="match status" value="1"/>
</dbReference>
<dbReference type="GO" id="GO:1990060">
    <property type="term" value="C:maltose transport complex"/>
    <property type="evidence" value="ECO:0007669"/>
    <property type="project" value="TreeGrafter"/>
</dbReference>
<organism evidence="12 13">
    <name type="scientific">Alicyclobacillus tolerans</name>
    <dbReference type="NCBI Taxonomy" id="90970"/>
    <lineage>
        <taxon>Bacteria</taxon>
        <taxon>Bacillati</taxon>
        <taxon>Bacillota</taxon>
        <taxon>Bacilli</taxon>
        <taxon>Bacillales</taxon>
        <taxon>Alicyclobacillaceae</taxon>
        <taxon>Alicyclobacillus</taxon>
    </lineage>
</organism>
<keyword evidence="4 10" id="KW-1003">Cell membrane</keyword>
<comment type="subcellular location">
    <subcellularLocation>
        <location evidence="1 9">Cell membrane</location>
        <topology evidence="1 9">Multi-pass membrane protein</topology>
    </subcellularLocation>
</comment>
<proteinExistence type="inferred from homology"/>
<feature type="transmembrane region" description="Helical" evidence="9">
    <location>
        <begin position="125"/>
        <end position="146"/>
    </location>
</feature>
<accession>A0A1M6LWE1</accession>
<dbReference type="Gene3D" id="1.10.3720.10">
    <property type="entry name" value="MetI-like"/>
    <property type="match status" value="1"/>
</dbReference>
<feature type="transmembrane region" description="Helical" evidence="9">
    <location>
        <begin position="226"/>
        <end position="246"/>
    </location>
</feature>
<dbReference type="EMBL" id="FRAF01000003">
    <property type="protein sequence ID" value="SHJ75544.1"/>
    <property type="molecule type" value="Genomic_DNA"/>
</dbReference>
<feature type="transmembrane region" description="Helical" evidence="9">
    <location>
        <begin position="86"/>
        <end position="113"/>
    </location>
</feature>
<keyword evidence="5 10" id="KW-0762">Sugar transport</keyword>
<dbReference type="PANTHER" id="PTHR47314:SF1">
    <property type="entry name" value="MALTOSE_MALTODEXTRIN TRANSPORT SYSTEM PERMEASE PROTEIN MALF"/>
    <property type="match status" value="1"/>
</dbReference>
<feature type="transmembrane region" description="Helical" evidence="9">
    <location>
        <begin position="292"/>
        <end position="310"/>
    </location>
</feature>
<dbReference type="PROSITE" id="PS50928">
    <property type="entry name" value="ABC_TM1"/>
    <property type="match status" value="1"/>
</dbReference>
<evidence type="ECO:0000313" key="12">
    <source>
        <dbReference type="EMBL" id="SHJ75544.1"/>
    </source>
</evidence>
<comment type="caution">
    <text evidence="10">Lacks conserved residue(s) required for the propagation of feature annotation.</text>
</comment>
<name>A0A1M6LWE1_9BACL</name>
<keyword evidence="8 9" id="KW-0472">Membrane</keyword>
<dbReference type="GO" id="GO:0042956">
    <property type="term" value="P:maltodextrin transmembrane transport"/>
    <property type="evidence" value="ECO:0007669"/>
    <property type="project" value="TreeGrafter"/>
</dbReference>
<dbReference type="PANTHER" id="PTHR47314">
    <property type="entry name" value="MALTOSE/MALTODEXTRIN TRANSPORT SYSTEM PERMEASE PROTEIN MALF"/>
    <property type="match status" value="1"/>
</dbReference>
<evidence type="ECO:0000256" key="3">
    <source>
        <dbReference type="ARBA" id="ARBA00022448"/>
    </source>
</evidence>
<dbReference type="SUPFAM" id="SSF161098">
    <property type="entry name" value="MetI-like"/>
    <property type="match status" value="1"/>
</dbReference>
<evidence type="ECO:0000256" key="5">
    <source>
        <dbReference type="ARBA" id="ARBA00022597"/>
    </source>
</evidence>
<protein>
    <recommendedName>
        <fullName evidence="10">Maltose/maltodextrin transport system permease protein</fullName>
    </recommendedName>
</protein>
<evidence type="ECO:0000313" key="13">
    <source>
        <dbReference type="Proteomes" id="UP000184016"/>
    </source>
</evidence>
<evidence type="ECO:0000256" key="10">
    <source>
        <dbReference type="RuleBase" id="RU367050"/>
    </source>
</evidence>
<comment type="function">
    <text evidence="10">Part of the ABC transporter complex MalEFGK involved in maltose/maltodextrin import. Probably responsible for the translocation of the substrate across the membrane.</text>
</comment>
<dbReference type="InterPro" id="IPR000515">
    <property type="entry name" value="MetI-like"/>
</dbReference>
<evidence type="ECO:0000256" key="1">
    <source>
        <dbReference type="ARBA" id="ARBA00004651"/>
    </source>
</evidence>
<evidence type="ECO:0000256" key="8">
    <source>
        <dbReference type="ARBA" id="ARBA00023136"/>
    </source>
</evidence>
<dbReference type="STRING" id="1830138.SAMN05443507_103100"/>
<dbReference type="AlphaFoldDB" id="A0A1M6LWE1"/>
<dbReference type="Proteomes" id="UP000184016">
    <property type="component" value="Unassembled WGS sequence"/>
</dbReference>
<keyword evidence="3 9" id="KW-0813">Transport</keyword>
<feature type="transmembrane region" description="Helical" evidence="9">
    <location>
        <begin position="28"/>
        <end position="54"/>
    </location>
</feature>
<evidence type="ECO:0000259" key="11">
    <source>
        <dbReference type="PROSITE" id="PS50928"/>
    </source>
</evidence>
<evidence type="ECO:0000256" key="2">
    <source>
        <dbReference type="ARBA" id="ARBA00009047"/>
    </source>
</evidence>
<dbReference type="CDD" id="cd06261">
    <property type="entry name" value="TM_PBP2"/>
    <property type="match status" value="1"/>
</dbReference>
<keyword evidence="7 9" id="KW-1133">Transmembrane helix</keyword>
<sequence>MVSMSAQVPRRLKSEIPRPKRKIQWISYGYMSPLLITLCVLTLAPIAYTIYISFTDFNQLHFLQFHFVGLKNYATLLNPNSPLSTVFIPTLIWTIVYAGLTTLFCYFIGLLLAMLLNNPNMKESVLYRVLLILPWVIPSVVTMLSWNGLLNDGYGQVNAFLQVFGLPRIPWQSSIFWARFSMIMVNVWAGFPYMMTVCLGALQAVPTELYEAAEMDGARWRQKFRFITLPGVWKVSLPLLIPSFAFNFNNFNAAYLLTGGGPVRDNNQFVGYTDILASEIYKMGLTYNRYDLASAMSVLLFILVAFISWLNMRYTGAFKGGEEA</sequence>
<evidence type="ECO:0000256" key="9">
    <source>
        <dbReference type="RuleBase" id="RU363032"/>
    </source>
</evidence>
<comment type="similarity">
    <text evidence="2 10">Belongs to the binding-protein-dependent transport system permease family. MalFG subfamily.</text>
</comment>
<evidence type="ECO:0000256" key="7">
    <source>
        <dbReference type="ARBA" id="ARBA00022989"/>
    </source>
</evidence>
<reference evidence="13" key="1">
    <citation type="submission" date="2016-11" db="EMBL/GenBank/DDBJ databases">
        <authorList>
            <person name="Varghese N."/>
            <person name="Submissions S."/>
        </authorList>
    </citation>
    <scope>NUCLEOTIDE SEQUENCE [LARGE SCALE GENOMIC DNA]</scope>
    <source>
        <strain evidence="13">USBA-503</strain>
    </source>
</reference>
<keyword evidence="13" id="KW-1185">Reference proteome</keyword>
<evidence type="ECO:0000256" key="4">
    <source>
        <dbReference type="ARBA" id="ARBA00022475"/>
    </source>
</evidence>
<dbReference type="InterPro" id="IPR035906">
    <property type="entry name" value="MetI-like_sf"/>
</dbReference>
<feature type="domain" description="ABC transmembrane type-1" evidence="11">
    <location>
        <begin position="91"/>
        <end position="311"/>
    </location>
</feature>
<evidence type="ECO:0000256" key="6">
    <source>
        <dbReference type="ARBA" id="ARBA00022692"/>
    </source>
</evidence>
<dbReference type="GO" id="GO:0015423">
    <property type="term" value="F:ABC-type maltose transporter activity"/>
    <property type="evidence" value="ECO:0007669"/>
    <property type="project" value="TreeGrafter"/>
</dbReference>
<dbReference type="SUPFAM" id="SSF160964">
    <property type="entry name" value="MalF N-terminal region-like"/>
    <property type="match status" value="1"/>
</dbReference>
<gene>
    <name evidence="12" type="ORF">SAMN05443507_103100</name>
</gene>
<feature type="transmembrane region" description="Helical" evidence="9">
    <location>
        <begin position="176"/>
        <end position="205"/>
    </location>
</feature>
<keyword evidence="6 9" id="KW-0812">Transmembrane</keyword>